<gene>
    <name evidence="1" type="ORF">DN730_15670</name>
</gene>
<name>A0A370U5T7_9GAMM</name>
<protein>
    <recommendedName>
        <fullName evidence="3">DUF1853 domain-containing protein</fullName>
    </recommendedName>
</protein>
<dbReference type="RefSeq" id="WP_115469095.1">
    <property type="nucleotide sequence ID" value="NZ_QKRA01000009.1"/>
</dbReference>
<dbReference type="EMBL" id="QKRA01000009">
    <property type="protein sequence ID" value="RDL43144.1"/>
    <property type="molecule type" value="Genomic_DNA"/>
</dbReference>
<keyword evidence="2" id="KW-1185">Reference proteome</keyword>
<dbReference type="AlphaFoldDB" id="A0A370U5T7"/>
<proteinExistence type="predicted"/>
<dbReference type="OrthoDB" id="378654at2"/>
<evidence type="ECO:0000313" key="1">
    <source>
        <dbReference type="EMBL" id="RDL43144.1"/>
    </source>
</evidence>
<reference evidence="1 2" key="1">
    <citation type="submission" date="2018-06" db="EMBL/GenBank/DDBJ databases">
        <title>Marinomonas sp. YLB-05 draft genome sequence.</title>
        <authorList>
            <person name="Yu L."/>
            <person name="Tang X."/>
        </authorList>
    </citation>
    <scope>NUCLEOTIDE SEQUENCE [LARGE SCALE GENOMIC DNA]</scope>
    <source>
        <strain evidence="1 2">YLB-05</strain>
    </source>
</reference>
<organism evidence="1 2">
    <name type="scientific">Marinomonas piezotolerans</name>
    <dbReference type="NCBI Taxonomy" id="2213058"/>
    <lineage>
        <taxon>Bacteria</taxon>
        <taxon>Pseudomonadati</taxon>
        <taxon>Pseudomonadota</taxon>
        <taxon>Gammaproteobacteria</taxon>
        <taxon>Oceanospirillales</taxon>
        <taxon>Oceanospirillaceae</taxon>
        <taxon>Marinomonas</taxon>
    </lineage>
</organism>
<dbReference type="InterPro" id="IPR015003">
    <property type="entry name" value="DUF1853"/>
</dbReference>
<sequence length="289" mass="33173">MVSTGLPNDDHLIQDLWWLLAGEEIIVADRPLSDFLLDNWQAKFFALQKEPSPLSQYVAESKSHFLGAYFERLFSFAVLHFTSLQVVAEHQQIFKGKTTKGELDLVAKDLAGNIILFEVALKFYLERPDLVPNQWIGPNKNDSLHKKVSHARAHQLTILDDAEGSAWLKENTGQDKCDKNLLIFGRLFRRFSPVDESGLESFSGNAGWLYFNELCKLSGERLLYQLAQKPLWVTENKHFSGTRLTLEEVIDLLTIQFQSDNRPQLYSCRSLDKDEKSASFWLFVCPDSW</sequence>
<evidence type="ECO:0008006" key="3">
    <source>
        <dbReference type="Google" id="ProtNLM"/>
    </source>
</evidence>
<dbReference type="Pfam" id="PF08907">
    <property type="entry name" value="DUF1853"/>
    <property type="match status" value="1"/>
</dbReference>
<accession>A0A370U5T7</accession>
<evidence type="ECO:0000313" key="2">
    <source>
        <dbReference type="Proteomes" id="UP000254326"/>
    </source>
</evidence>
<dbReference type="Proteomes" id="UP000254326">
    <property type="component" value="Unassembled WGS sequence"/>
</dbReference>
<comment type="caution">
    <text evidence="1">The sequence shown here is derived from an EMBL/GenBank/DDBJ whole genome shotgun (WGS) entry which is preliminary data.</text>
</comment>